<sequence length="66" mass="7178">MVKLAHVLGGLLVLIGLVWMGQGSGYFPYPAESFMIDQSPWIYRGALVVIVGVVVIALALRKRPLP</sequence>
<protein>
    <submittedName>
        <fullName evidence="2">Uncharacterized protein</fullName>
    </submittedName>
</protein>
<proteinExistence type="predicted"/>
<feature type="transmembrane region" description="Helical" evidence="1">
    <location>
        <begin position="7"/>
        <end position="29"/>
    </location>
</feature>
<comment type="caution">
    <text evidence="2">The sequence shown here is derived from an EMBL/GenBank/DDBJ whole genome shotgun (WGS) entry which is preliminary data.</text>
</comment>
<feature type="transmembrane region" description="Helical" evidence="1">
    <location>
        <begin position="41"/>
        <end position="60"/>
    </location>
</feature>
<name>A0AA42H267_9HYPH</name>
<organism evidence="2 3">
    <name type="scientific">Brucella intermedia GD04153</name>
    <dbReference type="NCBI Taxonomy" id="2975438"/>
    <lineage>
        <taxon>Bacteria</taxon>
        <taxon>Pseudomonadati</taxon>
        <taxon>Pseudomonadota</taxon>
        <taxon>Alphaproteobacteria</taxon>
        <taxon>Hyphomicrobiales</taxon>
        <taxon>Brucellaceae</taxon>
        <taxon>Brucella/Ochrobactrum group</taxon>
        <taxon>Brucella</taxon>
    </lineage>
</organism>
<keyword evidence="1" id="KW-0812">Transmembrane</keyword>
<dbReference type="Proteomes" id="UP001158087">
    <property type="component" value="Unassembled WGS sequence"/>
</dbReference>
<evidence type="ECO:0000313" key="3">
    <source>
        <dbReference type="Proteomes" id="UP001158087"/>
    </source>
</evidence>
<reference evidence="2" key="1">
    <citation type="submission" date="2022-09" db="EMBL/GenBank/DDBJ databases">
        <title>Intensive care unit water sources are persistently colonized with multi-drug resistant bacteria and are the site of extensive horizontal gene transfer of antibiotic resistance genes.</title>
        <authorList>
            <person name="Diorio-Toth L."/>
        </authorList>
    </citation>
    <scope>NUCLEOTIDE SEQUENCE</scope>
    <source>
        <strain evidence="2">GD04153</strain>
    </source>
</reference>
<evidence type="ECO:0000313" key="2">
    <source>
        <dbReference type="EMBL" id="MDH0126960.1"/>
    </source>
</evidence>
<evidence type="ECO:0000256" key="1">
    <source>
        <dbReference type="SAM" id="Phobius"/>
    </source>
</evidence>
<keyword evidence="1" id="KW-1133">Transmembrane helix</keyword>
<keyword evidence="1" id="KW-0472">Membrane</keyword>
<gene>
    <name evidence="2" type="ORF">N7376_23605</name>
</gene>
<dbReference type="EMBL" id="JAODYY010000020">
    <property type="protein sequence ID" value="MDH0126960.1"/>
    <property type="molecule type" value="Genomic_DNA"/>
</dbReference>
<dbReference type="AlphaFoldDB" id="A0AA42H267"/>
<accession>A0AA42H267</accession>